<dbReference type="SUPFAM" id="SSF51735">
    <property type="entry name" value="NAD(P)-binding Rossmann-fold domains"/>
    <property type="match status" value="1"/>
</dbReference>
<dbReference type="PROSITE" id="PS00061">
    <property type="entry name" value="ADH_SHORT"/>
    <property type="match status" value="1"/>
</dbReference>
<dbReference type="InterPro" id="IPR002347">
    <property type="entry name" value="SDR_fam"/>
</dbReference>
<dbReference type="Gene3D" id="3.40.50.720">
    <property type="entry name" value="NAD(P)-binding Rossmann-like Domain"/>
    <property type="match status" value="1"/>
</dbReference>
<sequence>MRYRWKHGAPRCAFVTGAASGLGLIVARTLIAEGSSVALFDLRFSQELRGDLQAAGKPGQKVEFYEFDISDRGAVHTAVDVAAAAVGPPDLALNAAGILLAAPYGQIDDDGFRKVIEVNLLGTHYFASAVLNHMQRGGHLALIASMAGKIGNYAYGAYCASKFGVTGIAEVLRVEMIERGIDVTAICPAEIETPMVLTERETMHPVTRELKAFPGVLQPEPAAEMMLRGIAARKPVVVMGLRPKLTLVMASLFPGAARWVTRQLVTGALRKMKRSGAG</sequence>
<dbReference type="InterPro" id="IPR036291">
    <property type="entry name" value="NAD(P)-bd_dom_sf"/>
</dbReference>
<proteinExistence type="predicted"/>
<dbReference type="RefSeq" id="WP_249711162.1">
    <property type="nucleotide sequence ID" value="NZ_JAMFMB010000019.1"/>
</dbReference>
<evidence type="ECO:0000313" key="1">
    <source>
        <dbReference type="EMBL" id="MCL6284884.1"/>
    </source>
</evidence>
<accession>A0ABT0Q7P5</accession>
<dbReference type="Pfam" id="PF00106">
    <property type="entry name" value="adh_short"/>
    <property type="match status" value="1"/>
</dbReference>
<dbReference type="EMBL" id="JAMFMB010000019">
    <property type="protein sequence ID" value="MCL6284884.1"/>
    <property type="molecule type" value="Genomic_DNA"/>
</dbReference>
<dbReference type="InterPro" id="IPR020904">
    <property type="entry name" value="Sc_DH/Rdtase_CS"/>
</dbReference>
<reference evidence="1" key="1">
    <citation type="submission" date="2022-05" db="EMBL/GenBank/DDBJ databases">
        <authorList>
            <person name="Park J.-S."/>
        </authorList>
    </citation>
    <scope>NUCLEOTIDE SEQUENCE</scope>
    <source>
        <strain evidence="1">2012CJ41-6</strain>
    </source>
</reference>
<keyword evidence="2" id="KW-1185">Reference proteome</keyword>
<comment type="caution">
    <text evidence="1">The sequence shown here is derived from an EMBL/GenBank/DDBJ whole genome shotgun (WGS) entry which is preliminary data.</text>
</comment>
<dbReference type="Proteomes" id="UP001203880">
    <property type="component" value="Unassembled WGS sequence"/>
</dbReference>
<dbReference type="PANTHER" id="PTHR43550:SF6">
    <property type="entry name" value="SHORT CHAIN DEHYDROGENASE_REDUCTASE FAMILY PROTEIN (AFU_ORTHOLOGUE AFUA_2G08050)"/>
    <property type="match status" value="1"/>
</dbReference>
<gene>
    <name evidence="1" type="ORF">M3P21_15230</name>
</gene>
<protein>
    <submittedName>
        <fullName evidence="1">SDR family NAD(P)-dependent oxidoreductase</fullName>
    </submittedName>
</protein>
<evidence type="ECO:0000313" key="2">
    <source>
        <dbReference type="Proteomes" id="UP001203880"/>
    </source>
</evidence>
<organism evidence="1 2">
    <name type="scientific">Ruegeria spongiae</name>
    <dbReference type="NCBI Taxonomy" id="2942209"/>
    <lineage>
        <taxon>Bacteria</taxon>
        <taxon>Pseudomonadati</taxon>
        <taxon>Pseudomonadota</taxon>
        <taxon>Alphaproteobacteria</taxon>
        <taxon>Rhodobacterales</taxon>
        <taxon>Roseobacteraceae</taxon>
        <taxon>Ruegeria</taxon>
    </lineage>
</organism>
<dbReference type="PRINTS" id="PR00081">
    <property type="entry name" value="GDHRDH"/>
</dbReference>
<name>A0ABT0Q7P5_9RHOB</name>
<dbReference type="PANTHER" id="PTHR43550">
    <property type="entry name" value="3-KETODIHYDROSPHINGOSINE REDUCTASE"/>
    <property type="match status" value="1"/>
</dbReference>